<keyword evidence="3" id="KW-0238">DNA-binding</keyword>
<dbReference type="PANTHER" id="PTHR30579">
    <property type="entry name" value="TRANSCRIPTIONAL REGULATOR"/>
    <property type="match status" value="1"/>
</dbReference>
<sequence>MLDPRLLRAFVTIVDCGSFTRAAERLHMTQSTISQQLARLEDATGHPLVERTARPVLPTPQGERLLGYARRILALQQEAELALGDPSGTSSIRLGLPEDIFNAGMCGIFRSFARQFPQIRLDVTVGLSRELMRRYRSADLDIVVVKEGAAAVDCRASFTEAMAWFESTLLPRDWQDPVPLVVFPPGGLYRDAMFERIEREGRRWYVAFSGSSLHSVVLGVEGGLGITLLPVAAVAGLGADLRRCDGFGGEPAMVVSIYAWEWGGPIGGLVEQMTGLLAERHRHSLDTAGG</sequence>
<dbReference type="SUPFAM" id="SSF53850">
    <property type="entry name" value="Periplasmic binding protein-like II"/>
    <property type="match status" value="1"/>
</dbReference>
<evidence type="ECO:0000256" key="3">
    <source>
        <dbReference type="ARBA" id="ARBA00023125"/>
    </source>
</evidence>
<evidence type="ECO:0000256" key="1">
    <source>
        <dbReference type="ARBA" id="ARBA00009437"/>
    </source>
</evidence>
<dbReference type="Gene3D" id="1.10.10.10">
    <property type="entry name" value="Winged helix-like DNA-binding domain superfamily/Winged helix DNA-binding domain"/>
    <property type="match status" value="1"/>
</dbReference>
<dbReference type="InterPro" id="IPR050176">
    <property type="entry name" value="LTTR"/>
</dbReference>
<evidence type="ECO:0000259" key="5">
    <source>
        <dbReference type="PROSITE" id="PS50931"/>
    </source>
</evidence>
<dbReference type="Proteomes" id="UP001143349">
    <property type="component" value="Unassembled WGS sequence"/>
</dbReference>
<dbReference type="AlphaFoldDB" id="A0AAD3RU05"/>
<evidence type="ECO:0000313" key="6">
    <source>
        <dbReference type="EMBL" id="GLK64351.1"/>
    </source>
</evidence>
<dbReference type="Pfam" id="PF00126">
    <property type="entry name" value="HTH_1"/>
    <property type="match status" value="1"/>
</dbReference>
<dbReference type="PRINTS" id="PR00039">
    <property type="entry name" value="HTHLYSR"/>
</dbReference>
<dbReference type="InterPro" id="IPR036390">
    <property type="entry name" value="WH_DNA-bd_sf"/>
</dbReference>
<dbReference type="InterPro" id="IPR036388">
    <property type="entry name" value="WH-like_DNA-bd_sf"/>
</dbReference>
<keyword evidence="7" id="KW-1185">Reference proteome</keyword>
<evidence type="ECO:0000256" key="4">
    <source>
        <dbReference type="ARBA" id="ARBA00023163"/>
    </source>
</evidence>
<dbReference type="GO" id="GO:0003677">
    <property type="term" value="F:DNA binding"/>
    <property type="evidence" value="ECO:0007669"/>
    <property type="project" value="UniProtKB-KW"/>
</dbReference>
<protein>
    <submittedName>
        <fullName evidence="6">LuxR family transcriptional regulator</fullName>
    </submittedName>
</protein>
<keyword evidence="2" id="KW-0805">Transcription regulation</keyword>
<dbReference type="EMBL" id="BSFH01000027">
    <property type="protein sequence ID" value="GLK64351.1"/>
    <property type="molecule type" value="Genomic_DNA"/>
</dbReference>
<name>A0AAD3RU05_9RHOB</name>
<proteinExistence type="inferred from homology"/>
<dbReference type="SUPFAM" id="SSF46785">
    <property type="entry name" value="Winged helix' DNA-binding domain"/>
    <property type="match status" value="1"/>
</dbReference>
<evidence type="ECO:0000256" key="2">
    <source>
        <dbReference type="ARBA" id="ARBA00023015"/>
    </source>
</evidence>
<comment type="caution">
    <text evidence="6">The sequence shown here is derived from an EMBL/GenBank/DDBJ whole genome shotgun (WGS) entry which is preliminary data.</text>
</comment>
<keyword evidence="4" id="KW-0804">Transcription</keyword>
<dbReference type="Gene3D" id="3.40.190.10">
    <property type="entry name" value="Periplasmic binding protein-like II"/>
    <property type="match status" value="2"/>
</dbReference>
<feature type="domain" description="HTH lysR-type" evidence="5">
    <location>
        <begin position="2"/>
        <end position="59"/>
    </location>
</feature>
<dbReference type="InterPro" id="IPR000847">
    <property type="entry name" value="LysR_HTH_N"/>
</dbReference>
<evidence type="ECO:0000313" key="7">
    <source>
        <dbReference type="Proteomes" id="UP001143349"/>
    </source>
</evidence>
<accession>A0AAD3RU05</accession>
<dbReference type="PANTHER" id="PTHR30579:SF7">
    <property type="entry name" value="HTH-TYPE TRANSCRIPTIONAL REGULATOR LRHA-RELATED"/>
    <property type="match status" value="1"/>
</dbReference>
<comment type="similarity">
    <text evidence="1">Belongs to the LysR transcriptional regulatory family.</text>
</comment>
<dbReference type="GO" id="GO:0003700">
    <property type="term" value="F:DNA-binding transcription factor activity"/>
    <property type="evidence" value="ECO:0007669"/>
    <property type="project" value="InterPro"/>
</dbReference>
<reference evidence="6" key="1">
    <citation type="journal article" date="2014" name="Int. J. Syst. Evol. Microbiol.">
        <title>Complete genome sequence of Corynebacterium casei LMG S-19264T (=DSM 44701T), isolated from a smear-ripened cheese.</title>
        <authorList>
            <consortium name="US DOE Joint Genome Institute (JGI-PGF)"/>
            <person name="Walter F."/>
            <person name="Albersmeier A."/>
            <person name="Kalinowski J."/>
            <person name="Ruckert C."/>
        </authorList>
    </citation>
    <scope>NUCLEOTIDE SEQUENCE</scope>
    <source>
        <strain evidence="6">VKM B-2222</strain>
    </source>
</reference>
<gene>
    <name evidence="6" type="ORF">GCM10017635_18220</name>
</gene>
<dbReference type="Pfam" id="PF03466">
    <property type="entry name" value="LysR_substrate"/>
    <property type="match status" value="1"/>
</dbReference>
<dbReference type="InterPro" id="IPR005119">
    <property type="entry name" value="LysR_subst-bd"/>
</dbReference>
<organism evidence="6 7">
    <name type="scientific">Paracoccus kondratievae</name>
    <dbReference type="NCBI Taxonomy" id="135740"/>
    <lineage>
        <taxon>Bacteria</taxon>
        <taxon>Pseudomonadati</taxon>
        <taxon>Pseudomonadota</taxon>
        <taxon>Alphaproteobacteria</taxon>
        <taxon>Rhodobacterales</taxon>
        <taxon>Paracoccaceae</taxon>
        <taxon>Paracoccus</taxon>
    </lineage>
</organism>
<dbReference type="PROSITE" id="PS50931">
    <property type="entry name" value="HTH_LYSR"/>
    <property type="match status" value="1"/>
</dbReference>
<reference evidence="6" key="2">
    <citation type="submission" date="2023-01" db="EMBL/GenBank/DDBJ databases">
        <authorList>
            <person name="Sun Q."/>
            <person name="Evtushenko L."/>
        </authorList>
    </citation>
    <scope>NUCLEOTIDE SEQUENCE</scope>
    <source>
        <strain evidence="6">VKM B-2222</strain>
    </source>
</reference>
<dbReference type="FunFam" id="1.10.10.10:FF:000001">
    <property type="entry name" value="LysR family transcriptional regulator"/>
    <property type="match status" value="1"/>
</dbReference>
<dbReference type="RefSeq" id="WP_271179660.1">
    <property type="nucleotide sequence ID" value="NZ_BSFH01000027.1"/>
</dbReference>